<dbReference type="Proteomes" id="UP000095286">
    <property type="component" value="Unplaced"/>
</dbReference>
<protein>
    <submittedName>
        <fullName evidence="2">Beta_elim_lyase domain-containing protein</fullName>
    </submittedName>
</protein>
<evidence type="ECO:0000313" key="2">
    <source>
        <dbReference type="WBParaSite" id="RSKR_0000587600.1"/>
    </source>
</evidence>
<dbReference type="WBParaSite" id="RSKR_0000587600.1">
    <property type="protein sequence ID" value="RSKR_0000587600.1"/>
    <property type="gene ID" value="RSKR_0000587600"/>
</dbReference>
<organism evidence="1 2">
    <name type="scientific">Rhabditophanes sp. KR3021</name>
    <dbReference type="NCBI Taxonomy" id="114890"/>
    <lineage>
        <taxon>Eukaryota</taxon>
        <taxon>Metazoa</taxon>
        <taxon>Ecdysozoa</taxon>
        <taxon>Nematoda</taxon>
        <taxon>Chromadorea</taxon>
        <taxon>Rhabditida</taxon>
        <taxon>Tylenchina</taxon>
        <taxon>Panagrolaimomorpha</taxon>
        <taxon>Strongyloidoidea</taxon>
        <taxon>Alloionematidae</taxon>
        <taxon>Rhabditophanes</taxon>
    </lineage>
</organism>
<sequence>MKVPLLVIAFHSVKRSWYNISRNAMYKPQLVNGSKCSIIDLKSDTVTQPCTEMKERMVSAIVGDDVYGDDVNVNALEAESAKLFDKEAGLFVASGTMGNLLAVLAHTQRGDEIIVGREQHIHRWEQGNYAQYGGICAALIANKPDGTMPLDEIEASVRERNDFHSPKTTLICVENTHNFVGGVPIGGEYFASVRKIADKHNCKVHLDGARIFNAAVKLGTTVKELTKDVDSVMMCFSKGLGAPIGSIIVGTKEFIDRARYIRKGLGGGWRQAGYMAACARFALEKAEETTKKDHERVEHIISEFTKINAVNSNVVRVQEGPRTNMIFLICQKPATPFDVVEHFKNNNIAVMEFDNARVRMVLHRNITDQDVESVIEVYKSLIQKYN</sequence>
<name>A0AC35TZM0_9BILA</name>
<proteinExistence type="predicted"/>
<accession>A0AC35TZM0</accession>
<reference evidence="2" key="1">
    <citation type="submission" date="2016-11" db="UniProtKB">
        <authorList>
            <consortium name="WormBaseParasite"/>
        </authorList>
    </citation>
    <scope>IDENTIFICATION</scope>
    <source>
        <strain evidence="2">KR3021</strain>
    </source>
</reference>
<evidence type="ECO:0000313" key="1">
    <source>
        <dbReference type="Proteomes" id="UP000095286"/>
    </source>
</evidence>